<reference evidence="1 2" key="1">
    <citation type="submission" date="2019-06" db="EMBL/GenBank/DDBJ databases">
        <title>New taxonomy in bacterial strain CC-CFT640, isolated from vineyard.</title>
        <authorList>
            <person name="Lin S.-Y."/>
            <person name="Tsai C.-F."/>
            <person name="Young C.-C."/>
        </authorList>
    </citation>
    <scope>NUCLEOTIDE SEQUENCE [LARGE SCALE GENOMIC DNA]</scope>
    <source>
        <strain evidence="1 2">CC-CFT640</strain>
    </source>
</reference>
<dbReference type="OrthoDB" id="9765195at2"/>
<name>A0A5C8PBA1_9HYPH</name>
<evidence type="ECO:0000313" key="2">
    <source>
        <dbReference type="Proteomes" id="UP000321638"/>
    </source>
</evidence>
<sequence>MISMSAATLATGWTRAGTRCPNGTSDNAHERHKVAGIVPLVLVATIAALPGNTVPGAAWAQAELDTAMPAHVSAATNDLAQLRTGNPADQDQRIFLFHRTSGGLRHKVWTGTNATGAWSAWTWRNQPEVGGDAPLSSSLVALGGMYVEPSTGIWTARFTAAYNFRLFSPGGDVSVGLPMWRQIPGAYSFVHLAPPANAAGVDFIPSTGITWLDGSTQRQNLFGVAIQLDRDRHVIGHSLRELWHDGSTWRYVDHDRPTGRFYLRVGPNSAIWTNALGYGNGYVFATADTADLWALWYDTRSCASWCWFSLGQPDGGITDMRAPVALQYHVDGRRRIAVFVTAKAEDGYHLYSRYTDGPDWRPWTDYGSPPNLVRGKGFELSNGVVWRDGSTLRINLFGTTDPVDRLNSGLPTHTGGHLVDFFWDGSVWSWGPLTVLPETRDWGPAGVHPVRLRVSGAAVVDAGPWQRISVFGEDELGTVWERAWSGTWAWQRH</sequence>
<comment type="caution">
    <text evidence="1">The sequence shown here is derived from an EMBL/GenBank/DDBJ whole genome shotgun (WGS) entry which is preliminary data.</text>
</comment>
<dbReference type="AlphaFoldDB" id="A0A5C8PBA1"/>
<evidence type="ECO:0000313" key="1">
    <source>
        <dbReference type="EMBL" id="TXL70643.1"/>
    </source>
</evidence>
<dbReference type="RefSeq" id="WP_147851437.1">
    <property type="nucleotide sequence ID" value="NZ_VDUZ01000056.1"/>
</dbReference>
<accession>A0A5C8PBA1</accession>
<dbReference type="Proteomes" id="UP000321638">
    <property type="component" value="Unassembled WGS sequence"/>
</dbReference>
<dbReference type="EMBL" id="VDUZ01000056">
    <property type="protein sequence ID" value="TXL70643.1"/>
    <property type="molecule type" value="Genomic_DNA"/>
</dbReference>
<dbReference type="Gene3D" id="2.120.10.70">
    <property type="entry name" value="Fucose-specific lectin"/>
    <property type="match status" value="1"/>
</dbReference>
<gene>
    <name evidence="1" type="ORF">FHP25_33875</name>
</gene>
<keyword evidence="2" id="KW-1185">Reference proteome</keyword>
<protein>
    <submittedName>
        <fullName evidence="1">Uncharacterized protein</fullName>
    </submittedName>
</protein>
<organism evidence="1 2">
    <name type="scientific">Vineibacter terrae</name>
    <dbReference type="NCBI Taxonomy" id="2586908"/>
    <lineage>
        <taxon>Bacteria</taxon>
        <taxon>Pseudomonadati</taxon>
        <taxon>Pseudomonadota</taxon>
        <taxon>Alphaproteobacteria</taxon>
        <taxon>Hyphomicrobiales</taxon>
        <taxon>Vineibacter</taxon>
    </lineage>
</organism>
<proteinExistence type="predicted"/>